<accession>A0AA97FC34</accession>
<reference evidence="1 2" key="1">
    <citation type="submission" date="2023-10" db="EMBL/GenBank/DDBJ databases">
        <title>Complete genome sequence of a Sphingomonadaceae bacterium.</title>
        <authorList>
            <person name="Yan C."/>
        </authorList>
    </citation>
    <scope>NUCLEOTIDE SEQUENCE [LARGE SCALE GENOMIC DNA]</scope>
    <source>
        <strain evidence="1 2">SCSIO 66989</strain>
    </source>
</reference>
<keyword evidence="2" id="KW-1185">Reference proteome</keyword>
<name>A0AA97FC34_9SPHN</name>
<evidence type="ECO:0000313" key="1">
    <source>
        <dbReference type="EMBL" id="WOE76315.1"/>
    </source>
</evidence>
<organism evidence="1 2">
    <name type="scientific">Alterisphingorhabdus coralli</name>
    <dbReference type="NCBI Taxonomy" id="3071408"/>
    <lineage>
        <taxon>Bacteria</taxon>
        <taxon>Pseudomonadati</taxon>
        <taxon>Pseudomonadota</taxon>
        <taxon>Alphaproteobacteria</taxon>
        <taxon>Sphingomonadales</taxon>
        <taxon>Sphingomonadaceae</taxon>
        <taxon>Alterisphingorhabdus (ex Yan et al. 2024)</taxon>
    </lineage>
</organism>
<proteinExistence type="predicted"/>
<sequence>MSNIPHDGGGLPSYETDNFSYVELIAGEQPKILTVSGYSADGSVAMPAYTVVGFDGRGDLVPATIDTLAPENSIAPIGITASPILGNNVTQPVGLIRAGNFNIGALTVDGTYSDPATLLAAFEDAPTPTNIVLQQINGAAPQVLGAGTPQI</sequence>
<dbReference type="Gene3D" id="2.40.300.10">
    <property type="entry name" value="Head decoration protein D"/>
    <property type="match status" value="1"/>
</dbReference>
<dbReference type="RefSeq" id="WP_317083941.1">
    <property type="nucleotide sequence ID" value="NZ_CP136594.1"/>
</dbReference>
<dbReference type="KEGG" id="acoa:RB602_06280"/>
<dbReference type="AlphaFoldDB" id="A0AA97FC34"/>
<dbReference type="Proteomes" id="UP001302429">
    <property type="component" value="Chromosome"/>
</dbReference>
<dbReference type="EMBL" id="CP136594">
    <property type="protein sequence ID" value="WOE76315.1"/>
    <property type="molecule type" value="Genomic_DNA"/>
</dbReference>
<evidence type="ECO:0000313" key="2">
    <source>
        <dbReference type="Proteomes" id="UP001302429"/>
    </source>
</evidence>
<gene>
    <name evidence="1" type="ORF">RB602_06280</name>
</gene>
<protein>
    <submittedName>
        <fullName evidence="1">Uncharacterized protein</fullName>
    </submittedName>
</protein>